<sequence>MPSRLCIFCRALEPADQPCPKLRTAPSWKPLADPSNAIAGPSPEDESLLVSLRKQPGCLCRRCSAYDIPRVFAEAEPLEPGETHAVSPDKHRLDFGKLSSLQLEPTCPFCRLLYAIFPRDLDPDDELYAVVPFRSYVREPGWNAVPPENKDRCAIFLGFDRLSMSWFTFRSGIGDHEVYKGMMCSAAIALEGQEGRVNNARMLGKEIDVAALRASLEDCQERHGDACRPYRLGNVRPARMVDVRARKVVPCPPTCDYAALSYVWGDVHPEDGALESGALPQTIEDATTVTKELGLQYLWVDALCIDQTRNPTPDQLASKNEQLRIMDLIYAGATITLVALIGTSSASGIPGVSKNFPRTSQMCEEIEGVGMLFTVPPHWTLALEASRWNTRAWTLQESMLSKRIVYFCQEQCQFLCPRGNFSEGMDLETPVLMDLHPAASFLRLLLGDASDDGEAEVPTHGGRFESFAALLENYTKRQMTNDSDSLNAILGILSAFTRGLFPSGFIHGLPLWSHPYSLGWMHTDSVTPRRRPEFPSWSWAGWEGIVRFPDRLLFEPSSDAYPKSDLEPEVVAHEGNKLTLKAWVVDLEVVTEPFSEVRVPGEQGTTGFVTERNFSHPTRLPSGMYSCLVAQRVRHGDGGDGRCKQLVVLVVLNWDTGGAVASRRTLITFESKIDLMRFGAERREMTLL</sequence>
<dbReference type="InterPro" id="IPR010730">
    <property type="entry name" value="HET"/>
</dbReference>
<dbReference type="PANTHER" id="PTHR33112">
    <property type="entry name" value="DOMAIN PROTEIN, PUTATIVE-RELATED"/>
    <property type="match status" value="1"/>
</dbReference>
<dbReference type="PANTHER" id="PTHR33112:SF12">
    <property type="entry name" value="HETEROKARYON INCOMPATIBILITY DOMAIN-CONTAINING PROTEIN"/>
    <property type="match status" value="1"/>
</dbReference>
<comment type="caution">
    <text evidence="2">The sequence shown here is derived from an EMBL/GenBank/DDBJ whole genome shotgun (WGS) entry which is preliminary data.</text>
</comment>
<organism evidence="2 3">
    <name type="scientific">Cephalotrichum gorgonifer</name>
    <dbReference type="NCBI Taxonomy" id="2041049"/>
    <lineage>
        <taxon>Eukaryota</taxon>
        <taxon>Fungi</taxon>
        <taxon>Dikarya</taxon>
        <taxon>Ascomycota</taxon>
        <taxon>Pezizomycotina</taxon>
        <taxon>Sordariomycetes</taxon>
        <taxon>Hypocreomycetidae</taxon>
        <taxon>Microascales</taxon>
        <taxon>Microascaceae</taxon>
        <taxon>Cephalotrichum</taxon>
    </lineage>
</organism>
<dbReference type="Pfam" id="PF06985">
    <property type="entry name" value="HET"/>
    <property type="match status" value="1"/>
</dbReference>
<dbReference type="Proteomes" id="UP001187682">
    <property type="component" value="Unassembled WGS sequence"/>
</dbReference>
<gene>
    <name evidence="2" type="ORF">DNG_03562</name>
</gene>
<proteinExistence type="predicted"/>
<reference evidence="2" key="1">
    <citation type="submission" date="2018-03" db="EMBL/GenBank/DDBJ databases">
        <authorList>
            <person name="Guldener U."/>
        </authorList>
    </citation>
    <scope>NUCLEOTIDE SEQUENCE</scope>
</reference>
<accession>A0AAE8MUG6</accession>
<name>A0AAE8MUG6_9PEZI</name>
<protein>
    <submittedName>
        <fullName evidence="2">Related to tol protein</fullName>
    </submittedName>
</protein>
<evidence type="ECO:0000313" key="3">
    <source>
        <dbReference type="Proteomes" id="UP001187682"/>
    </source>
</evidence>
<dbReference type="EMBL" id="ONZQ02000004">
    <property type="protein sequence ID" value="SPO00814.1"/>
    <property type="molecule type" value="Genomic_DNA"/>
</dbReference>
<evidence type="ECO:0000313" key="2">
    <source>
        <dbReference type="EMBL" id="SPO00814.1"/>
    </source>
</evidence>
<feature type="domain" description="Heterokaryon incompatibility" evidence="1">
    <location>
        <begin position="257"/>
        <end position="397"/>
    </location>
</feature>
<evidence type="ECO:0000259" key="1">
    <source>
        <dbReference type="Pfam" id="PF06985"/>
    </source>
</evidence>
<keyword evidence="3" id="KW-1185">Reference proteome</keyword>
<dbReference type="AlphaFoldDB" id="A0AAE8MUG6"/>